<keyword evidence="2" id="KW-0560">Oxidoreductase</keyword>
<dbReference type="AlphaFoldDB" id="A0A6P1E3B3"/>
<dbReference type="SMART" id="SM00822">
    <property type="entry name" value="PKS_KR"/>
    <property type="match status" value="1"/>
</dbReference>
<dbReference type="InterPro" id="IPR036291">
    <property type="entry name" value="NAD(P)-bd_dom_sf"/>
</dbReference>
<dbReference type="Pfam" id="PF13561">
    <property type="entry name" value="adh_short_C2"/>
    <property type="match status" value="1"/>
</dbReference>
<dbReference type="CDD" id="cd05233">
    <property type="entry name" value="SDR_c"/>
    <property type="match status" value="1"/>
</dbReference>
<dbReference type="EMBL" id="JAAIJR010000266">
    <property type="protein sequence ID" value="NEX23663.1"/>
    <property type="molecule type" value="Genomic_DNA"/>
</dbReference>
<gene>
    <name evidence="4" type="ORF">G3480_25890</name>
</gene>
<comment type="caution">
    <text evidence="4">The sequence shown here is derived from an EMBL/GenBank/DDBJ whole genome shotgun (WGS) entry which is preliminary data.</text>
</comment>
<dbReference type="PANTHER" id="PTHR43477:SF1">
    <property type="entry name" value="DIHYDROANTICAPSIN 7-DEHYDROGENASE"/>
    <property type="match status" value="1"/>
</dbReference>
<keyword evidence="5" id="KW-1185">Reference proteome</keyword>
<dbReference type="GO" id="GO:0016491">
    <property type="term" value="F:oxidoreductase activity"/>
    <property type="evidence" value="ECO:0007669"/>
    <property type="project" value="UniProtKB-KW"/>
</dbReference>
<dbReference type="Gene3D" id="3.40.50.720">
    <property type="entry name" value="NAD(P)-binding Rossmann-like Domain"/>
    <property type="match status" value="1"/>
</dbReference>
<reference evidence="4 5" key="2">
    <citation type="submission" date="2020-02" db="EMBL/GenBank/DDBJ databases">
        <title>Genome sequences of Thiorhodococcus mannitoliphagus and Thiorhodococcus minor, purple sulfur photosynthetic bacteria in the gammaproteobacterial family, Chromatiaceae.</title>
        <authorList>
            <person name="Aviles F.A."/>
            <person name="Meyer T.E."/>
            <person name="Kyndt J.A."/>
        </authorList>
    </citation>
    <scope>NUCLEOTIDE SEQUENCE [LARGE SCALE GENOMIC DNA]</scope>
    <source>
        <strain evidence="4 5">DSM 18266</strain>
    </source>
</reference>
<proteinExistence type="inferred from homology"/>
<evidence type="ECO:0000313" key="5">
    <source>
        <dbReference type="Proteomes" id="UP000471640"/>
    </source>
</evidence>
<feature type="domain" description="Ketoreductase" evidence="3">
    <location>
        <begin position="2"/>
        <end position="162"/>
    </location>
</feature>
<accession>A0A6P1E3B3</accession>
<sequence length="230" mass="24080">MPEILIVGASSGIGRAVTHTLTESYSIRTASRQPSGAAGERHIHWDAAKDPFPIEALPKVLSGLVYCPGSIRLAPFERLDDAAFREDFELNLLGAVRAIRAALPALKASGDASVVLFSSVAVALGMPMHASIAAAKGAVEGLVRALAAELAPGVRVNAIAPSLTETPLAGSLLRTERQRQGAAERHPLARIGRPEDIAAAAAYLLSSESSWMTGQVLRPDGGMSSLRRFG</sequence>
<dbReference type="Proteomes" id="UP000471640">
    <property type="component" value="Unassembled WGS sequence"/>
</dbReference>
<evidence type="ECO:0000259" key="3">
    <source>
        <dbReference type="SMART" id="SM00822"/>
    </source>
</evidence>
<dbReference type="PANTHER" id="PTHR43477">
    <property type="entry name" value="DIHYDROANTICAPSIN 7-DEHYDROGENASE"/>
    <property type="match status" value="1"/>
</dbReference>
<dbReference type="RefSeq" id="WP_164657085.1">
    <property type="nucleotide sequence ID" value="NZ_JAAIJR010000266.1"/>
</dbReference>
<dbReference type="InterPro" id="IPR002347">
    <property type="entry name" value="SDR_fam"/>
</dbReference>
<dbReference type="SUPFAM" id="SSF51735">
    <property type="entry name" value="NAD(P)-binding Rossmann-fold domains"/>
    <property type="match status" value="1"/>
</dbReference>
<reference evidence="5" key="1">
    <citation type="journal article" date="2020" name="Microbiol. Resour. Announc.">
        <title>Draft Genome Sequences of Thiorhodococcus mannitoliphagus and Thiorhodococcus minor, Purple Sulfur Photosynthetic Bacteria in the Gammaproteobacterial Family Chromatiaceae.</title>
        <authorList>
            <person name="Aviles F.A."/>
            <person name="Meyer T.E."/>
            <person name="Kyndt J.A."/>
        </authorList>
    </citation>
    <scope>NUCLEOTIDE SEQUENCE [LARGE SCALE GENOMIC DNA]</scope>
    <source>
        <strain evidence="5">DSM 18266</strain>
    </source>
</reference>
<dbReference type="PRINTS" id="PR00081">
    <property type="entry name" value="GDHRDH"/>
</dbReference>
<evidence type="ECO:0000256" key="2">
    <source>
        <dbReference type="ARBA" id="ARBA00023002"/>
    </source>
</evidence>
<dbReference type="InterPro" id="IPR057326">
    <property type="entry name" value="KR_dom"/>
</dbReference>
<evidence type="ECO:0000313" key="4">
    <source>
        <dbReference type="EMBL" id="NEX23663.1"/>
    </source>
</evidence>
<organism evidence="4 5">
    <name type="scientific">Thiorhodococcus mannitoliphagus</name>
    <dbReference type="NCBI Taxonomy" id="329406"/>
    <lineage>
        <taxon>Bacteria</taxon>
        <taxon>Pseudomonadati</taxon>
        <taxon>Pseudomonadota</taxon>
        <taxon>Gammaproteobacteria</taxon>
        <taxon>Chromatiales</taxon>
        <taxon>Chromatiaceae</taxon>
        <taxon>Thiorhodococcus</taxon>
    </lineage>
</organism>
<evidence type="ECO:0000256" key="1">
    <source>
        <dbReference type="ARBA" id="ARBA00006484"/>
    </source>
</evidence>
<name>A0A6P1E3B3_9GAMM</name>
<dbReference type="InterPro" id="IPR051122">
    <property type="entry name" value="SDR_DHRS6-like"/>
</dbReference>
<protein>
    <submittedName>
        <fullName evidence="4">SDR family oxidoreductase</fullName>
    </submittedName>
</protein>
<comment type="similarity">
    <text evidence="1">Belongs to the short-chain dehydrogenases/reductases (SDR) family.</text>
</comment>